<dbReference type="InterPro" id="IPR013500">
    <property type="entry name" value="TopoI_cat_euk"/>
</dbReference>
<sequence length="339" mass="37388">MRRTDPDAPGISRRRRGEGFSYHLPNGRLVSAEVRTRIGELAIPPAWTEVWISTDPDVHLLATGVDDAGRTQYLYHTQWRVERDAEKFERVTAMTRRLPRFRRAVDADLGERRLSRARVIALVLWLLDTGALRIGSTAYEDEHGSHGATTLLVDHVRDRGDGVELEFPAKSGQTSTMLLHHPPTVRTLRALRRAGSHGDHLMRYRDGQGGTVEVSATMVADRFAALVGPDHTVKDLRTWAATVAAAEALAATGPADDERGVDAAIRDAVQVAADSLGDTVSVARNSYVDPRLLSAYREGRTVTPPRRPGEEHSPAVRRRIERELARLLSDTASPLEEAG</sequence>
<evidence type="ECO:0000256" key="4">
    <source>
        <dbReference type="ARBA" id="ARBA00023029"/>
    </source>
</evidence>
<evidence type="ECO:0000256" key="2">
    <source>
        <dbReference type="ARBA" id="ARBA00006645"/>
    </source>
</evidence>
<organism evidence="10 11">
    <name type="scientific">Luteipulveratus flavus</name>
    <dbReference type="NCBI Taxonomy" id="3031728"/>
    <lineage>
        <taxon>Bacteria</taxon>
        <taxon>Bacillati</taxon>
        <taxon>Actinomycetota</taxon>
        <taxon>Actinomycetes</taxon>
        <taxon>Micrococcales</taxon>
        <taxon>Dermacoccaceae</taxon>
        <taxon>Luteipulveratus</taxon>
    </lineage>
</organism>
<dbReference type="Pfam" id="PF21338">
    <property type="entry name" value="Top1B_N_bact"/>
    <property type="match status" value="1"/>
</dbReference>
<gene>
    <name evidence="10" type="ORF">P4R38_11320</name>
</gene>
<dbReference type="Pfam" id="PF01028">
    <property type="entry name" value="Topoisom_I"/>
    <property type="match status" value="1"/>
</dbReference>
<protein>
    <recommendedName>
        <fullName evidence="3">DNA topoisomerase</fullName>
        <ecNumber evidence="3">5.6.2.1</ecNumber>
    </recommendedName>
</protein>
<evidence type="ECO:0000256" key="7">
    <source>
        <dbReference type="SAM" id="MobiDB-lite"/>
    </source>
</evidence>
<evidence type="ECO:0000256" key="6">
    <source>
        <dbReference type="ARBA" id="ARBA00023235"/>
    </source>
</evidence>
<dbReference type="Gene3D" id="3.90.15.10">
    <property type="entry name" value="Topoisomerase I, Chain A, domain 3"/>
    <property type="match status" value="1"/>
</dbReference>
<dbReference type="InterPro" id="IPR035447">
    <property type="entry name" value="DNA_topo_I_N_sf"/>
</dbReference>
<dbReference type="EC" id="5.6.2.1" evidence="3"/>
<name>A0ABT6C7S4_9MICO</name>
<dbReference type="RefSeq" id="WP_277192214.1">
    <property type="nucleotide sequence ID" value="NZ_JAROAV010000028.1"/>
</dbReference>
<dbReference type="EMBL" id="JAROAV010000028">
    <property type="protein sequence ID" value="MDF8264835.1"/>
    <property type="molecule type" value="Genomic_DNA"/>
</dbReference>
<keyword evidence="6" id="KW-0413">Isomerase</keyword>
<feature type="compositionally biased region" description="Basic and acidic residues" evidence="7">
    <location>
        <begin position="307"/>
        <end position="325"/>
    </location>
</feature>
<feature type="domain" description="DNA topoisomerase IB N-terminal" evidence="9">
    <location>
        <begin position="19"/>
        <end position="66"/>
    </location>
</feature>
<evidence type="ECO:0000256" key="1">
    <source>
        <dbReference type="ARBA" id="ARBA00000213"/>
    </source>
</evidence>
<evidence type="ECO:0000256" key="5">
    <source>
        <dbReference type="ARBA" id="ARBA00023125"/>
    </source>
</evidence>
<dbReference type="InterPro" id="IPR014711">
    <property type="entry name" value="TopoI_cat_a-hlx-sub_euk"/>
</dbReference>
<dbReference type="PRINTS" id="PR00416">
    <property type="entry name" value="EUTPISMRASEI"/>
</dbReference>
<accession>A0ABT6C7S4</accession>
<dbReference type="SUPFAM" id="SSF56349">
    <property type="entry name" value="DNA breaking-rejoining enzymes"/>
    <property type="match status" value="1"/>
</dbReference>
<dbReference type="InterPro" id="IPR001631">
    <property type="entry name" value="TopoI"/>
</dbReference>
<keyword evidence="5" id="KW-0238">DNA-binding</keyword>
<feature type="domain" description="DNA topoisomerase I catalytic core eukaryotic-type" evidence="8">
    <location>
        <begin position="78"/>
        <end position="285"/>
    </location>
</feature>
<evidence type="ECO:0000259" key="8">
    <source>
        <dbReference type="Pfam" id="PF01028"/>
    </source>
</evidence>
<comment type="catalytic activity">
    <reaction evidence="1">
        <text>ATP-independent breakage of single-stranded DNA, followed by passage and rejoining.</text>
        <dbReference type="EC" id="5.6.2.1"/>
    </reaction>
</comment>
<feature type="region of interest" description="Disordered" evidence="7">
    <location>
        <begin position="299"/>
        <end position="339"/>
    </location>
</feature>
<evidence type="ECO:0000256" key="3">
    <source>
        <dbReference type="ARBA" id="ARBA00012891"/>
    </source>
</evidence>
<dbReference type="InterPro" id="IPR049331">
    <property type="entry name" value="Top1B_N_bact"/>
</dbReference>
<comment type="caution">
    <text evidence="10">The sequence shown here is derived from an EMBL/GenBank/DDBJ whole genome shotgun (WGS) entry which is preliminary data.</text>
</comment>
<evidence type="ECO:0000259" key="9">
    <source>
        <dbReference type="Pfam" id="PF21338"/>
    </source>
</evidence>
<dbReference type="InterPro" id="IPR011010">
    <property type="entry name" value="DNA_brk_join_enz"/>
</dbReference>
<dbReference type="Gene3D" id="3.30.66.10">
    <property type="entry name" value="DNA topoisomerase I domain"/>
    <property type="match status" value="1"/>
</dbReference>
<evidence type="ECO:0000313" key="11">
    <source>
        <dbReference type="Proteomes" id="UP001528912"/>
    </source>
</evidence>
<reference evidence="10 11" key="1">
    <citation type="submission" date="2023-03" db="EMBL/GenBank/DDBJ databases">
        <title>YIM 133296 draft genome.</title>
        <authorList>
            <person name="Xiong L."/>
        </authorList>
    </citation>
    <scope>NUCLEOTIDE SEQUENCE [LARGE SCALE GENOMIC DNA]</scope>
    <source>
        <strain evidence="10 11">YIM 133296</strain>
    </source>
</reference>
<dbReference type="Gene3D" id="1.10.132.120">
    <property type="match status" value="1"/>
</dbReference>
<keyword evidence="4" id="KW-0799">Topoisomerase</keyword>
<evidence type="ECO:0000313" key="10">
    <source>
        <dbReference type="EMBL" id="MDF8264835.1"/>
    </source>
</evidence>
<proteinExistence type="inferred from homology"/>
<dbReference type="SUPFAM" id="SSF55869">
    <property type="entry name" value="DNA topoisomerase I domain"/>
    <property type="match status" value="1"/>
</dbReference>
<dbReference type="PROSITE" id="PS52038">
    <property type="entry name" value="TOPO_IB_2"/>
    <property type="match status" value="1"/>
</dbReference>
<comment type="similarity">
    <text evidence="2">Belongs to the type IB topoisomerase family.</text>
</comment>
<dbReference type="Proteomes" id="UP001528912">
    <property type="component" value="Unassembled WGS sequence"/>
</dbReference>
<keyword evidence="11" id="KW-1185">Reference proteome</keyword>